<dbReference type="Gene3D" id="3.40.50.300">
    <property type="entry name" value="P-loop containing nucleotide triphosphate hydrolases"/>
    <property type="match status" value="1"/>
</dbReference>
<dbReference type="CDD" id="cd01129">
    <property type="entry name" value="PulE-GspE-like"/>
    <property type="match status" value="1"/>
</dbReference>
<dbReference type="PANTHER" id="PTHR30258">
    <property type="entry name" value="TYPE II SECRETION SYSTEM PROTEIN GSPE-RELATED"/>
    <property type="match status" value="1"/>
</dbReference>
<dbReference type="AlphaFoldDB" id="A0A9D1MPM0"/>
<dbReference type="FunFam" id="3.30.300.160:FF:000002">
    <property type="entry name" value="Type II secretion system protein E"/>
    <property type="match status" value="1"/>
</dbReference>
<evidence type="ECO:0000259" key="4">
    <source>
        <dbReference type="Pfam" id="PF00437"/>
    </source>
</evidence>
<comment type="caution">
    <text evidence="6">The sequence shown here is derived from an EMBL/GenBank/DDBJ whole genome shotgun (WGS) entry which is preliminary data.</text>
</comment>
<proteinExistence type="inferred from homology"/>
<dbReference type="GO" id="GO:0016887">
    <property type="term" value="F:ATP hydrolysis activity"/>
    <property type="evidence" value="ECO:0007669"/>
    <property type="project" value="TreeGrafter"/>
</dbReference>
<dbReference type="InterPro" id="IPR027417">
    <property type="entry name" value="P-loop_NTPase"/>
</dbReference>
<organism evidence="6 7">
    <name type="scientific">Candidatus Avacidaminococcus intestinavium</name>
    <dbReference type="NCBI Taxonomy" id="2840684"/>
    <lineage>
        <taxon>Bacteria</taxon>
        <taxon>Bacillati</taxon>
        <taxon>Bacillota</taxon>
        <taxon>Negativicutes</taxon>
        <taxon>Acidaminococcales</taxon>
        <taxon>Acidaminococcaceae</taxon>
        <taxon>Acidaminococcaceae incertae sedis</taxon>
        <taxon>Candidatus Avacidaminococcus</taxon>
    </lineage>
</organism>
<evidence type="ECO:0000256" key="1">
    <source>
        <dbReference type="ARBA" id="ARBA00006611"/>
    </source>
</evidence>
<dbReference type="Gene3D" id="3.30.300.160">
    <property type="entry name" value="Type II secretion system, protein E, N-terminal domain"/>
    <property type="match status" value="1"/>
</dbReference>
<dbReference type="InterPro" id="IPR007831">
    <property type="entry name" value="T2SS_GspE_N"/>
</dbReference>
<keyword evidence="2" id="KW-0547">Nucleotide-binding</keyword>
<protein>
    <submittedName>
        <fullName evidence="6">Flp pilus assembly complex ATPase component TadA</fullName>
    </submittedName>
</protein>
<evidence type="ECO:0000313" key="6">
    <source>
        <dbReference type="EMBL" id="HIU63927.1"/>
    </source>
</evidence>
<gene>
    <name evidence="6" type="primary">tadA</name>
    <name evidence="6" type="ORF">IAB06_02630</name>
</gene>
<dbReference type="SUPFAM" id="SSF160246">
    <property type="entry name" value="EspE N-terminal domain-like"/>
    <property type="match status" value="1"/>
</dbReference>
<reference evidence="6" key="1">
    <citation type="submission" date="2020-10" db="EMBL/GenBank/DDBJ databases">
        <authorList>
            <person name="Gilroy R."/>
        </authorList>
    </citation>
    <scope>NUCLEOTIDE SEQUENCE</scope>
    <source>
        <strain evidence="6">CHK160-1198</strain>
    </source>
</reference>
<dbReference type="SUPFAM" id="SSF52540">
    <property type="entry name" value="P-loop containing nucleoside triphosphate hydrolases"/>
    <property type="match status" value="1"/>
</dbReference>
<evidence type="ECO:0000313" key="7">
    <source>
        <dbReference type="Proteomes" id="UP000824099"/>
    </source>
</evidence>
<dbReference type="Gene3D" id="3.30.450.90">
    <property type="match status" value="1"/>
</dbReference>
<dbReference type="GO" id="GO:0005524">
    <property type="term" value="F:ATP binding"/>
    <property type="evidence" value="ECO:0007669"/>
    <property type="project" value="UniProtKB-KW"/>
</dbReference>
<feature type="domain" description="Type II secretion system protein GspE N-terminal" evidence="5">
    <location>
        <begin position="94"/>
        <end position="179"/>
    </location>
</feature>
<evidence type="ECO:0000259" key="5">
    <source>
        <dbReference type="Pfam" id="PF05157"/>
    </source>
</evidence>
<dbReference type="FunFam" id="3.40.50.300:FF:000398">
    <property type="entry name" value="Type IV pilus assembly ATPase PilB"/>
    <property type="match status" value="1"/>
</dbReference>
<reference evidence="6" key="2">
    <citation type="journal article" date="2021" name="PeerJ">
        <title>Extensive microbial diversity within the chicken gut microbiome revealed by metagenomics and culture.</title>
        <authorList>
            <person name="Gilroy R."/>
            <person name="Ravi A."/>
            <person name="Getino M."/>
            <person name="Pursley I."/>
            <person name="Horton D.L."/>
            <person name="Alikhan N.F."/>
            <person name="Baker D."/>
            <person name="Gharbi K."/>
            <person name="Hall N."/>
            <person name="Watson M."/>
            <person name="Adriaenssens E.M."/>
            <person name="Foster-Nyarko E."/>
            <person name="Jarju S."/>
            <person name="Secka A."/>
            <person name="Antonio M."/>
            <person name="Oren A."/>
            <person name="Chaudhuri R.R."/>
            <person name="La Ragione R."/>
            <person name="Hildebrand F."/>
            <person name="Pallen M.J."/>
        </authorList>
    </citation>
    <scope>NUCLEOTIDE SEQUENCE</scope>
    <source>
        <strain evidence="6">CHK160-1198</strain>
    </source>
</reference>
<comment type="similarity">
    <text evidence="1">Belongs to the GSP E family.</text>
</comment>
<dbReference type="Pfam" id="PF05157">
    <property type="entry name" value="MshEN"/>
    <property type="match status" value="1"/>
</dbReference>
<evidence type="ECO:0000256" key="2">
    <source>
        <dbReference type="ARBA" id="ARBA00022741"/>
    </source>
</evidence>
<dbReference type="GO" id="GO:0005886">
    <property type="term" value="C:plasma membrane"/>
    <property type="evidence" value="ECO:0007669"/>
    <property type="project" value="TreeGrafter"/>
</dbReference>
<accession>A0A9D1MPM0</accession>
<sequence>MFITLKYQLLLIKSHFILDLYYRYRGKFCGGVNVVIRRKRLGEILVDAGDITTSQLEQALNEQRTNGKRLGETLVSLGYLSEKEILKTLEKQLAIKYVVLSDEHIEREAVAVVPLFLAERYNIMPVRKEGQRLYIAMSDPTNFYAVDDVRMVSGLEVVPLLAEMRDIVTAINNYYGVQGRVESAVSKLKQDEKPITTTDSIEDTEDNAPIISIVNSLIQQAVRDRASDIHLEPQEDTLRVRFRVDGVLREVISFPKNTQAPIVSRIKIMGDMDIAEKRLPQDGRINIIEKGRQVDIRVSTLPTILGEKIVMRILDKSAMAITLEELAFSEQNSKMYHEIITKAYGCVLVTGPTGSGKSTTLYSTLMHVSSPTKNIITIEDPVEYRISGVNQVAVNNKAGLTFANGLRTILRQDPNIIMVGEIRDRETAEITVNAALTGHLVFSTLHTNDAAGAITRLLDMGVEPFLVVSAVRGIVAQRLVRMICPHCKKSYVPEPISDERLFLNVAPDEPITLMQGEGCARCNYTGYIGRMAIHEVIVINDALKSLIMNGAADNQLLAEARKHGTTSMKEDGIVKVKEGKTTVSELLRVAYV</sequence>
<dbReference type="InterPro" id="IPR001482">
    <property type="entry name" value="T2SS/T4SS_dom"/>
</dbReference>
<dbReference type="Proteomes" id="UP000824099">
    <property type="component" value="Unassembled WGS sequence"/>
</dbReference>
<feature type="domain" description="Bacterial type II secretion system protein E" evidence="4">
    <location>
        <begin position="204"/>
        <end position="588"/>
    </location>
</feature>
<dbReference type="FunFam" id="3.30.450.90:FF:000001">
    <property type="entry name" value="Type II secretion system ATPase GspE"/>
    <property type="match status" value="1"/>
</dbReference>
<evidence type="ECO:0000256" key="3">
    <source>
        <dbReference type="ARBA" id="ARBA00022840"/>
    </source>
</evidence>
<dbReference type="PANTHER" id="PTHR30258:SF1">
    <property type="entry name" value="PROTEIN TRANSPORT PROTEIN HOFB HOMOLOG"/>
    <property type="match status" value="1"/>
</dbReference>
<dbReference type="EMBL" id="DVNI01000038">
    <property type="protein sequence ID" value="HIU63927.1"/>
    <property type="molecule type" value="Genomic_DNA"/>
</dbReference>
<dbReference type="InterPro" id="IPR037257">
    <property type="entry name" value="T2SS_E_N_sf"/>
</dbReference>
<dbReference type="Pfam" id="PF00437">
    <property type="entry name" value="T2SSE"/>
    <property type="match status" value="1"/>
</dbReference>
<keyword evidence="3" id="KW-0067">ATP-binding</keyword>
<name>A0A9D1MPM0_9FIRM</name>